<evidence type="ECO:0000256" key="1">
    <source>
        <dbReference type="ARBA" id="ARBA00008618"/>
    </source>
</evidence>
<dbReference type="RefSeq" id="WP_273555101.1">
    <property type="nucleotide sequence ID" value="NZ_JAQRFI010000022.1"/>
</dbReference>
<protein>
    <submittedName>
        <fullName evidence="2">Antirestriction protein</fullName>
    </submittedName>
</protein>
<dbReference type="Gene3D" id="3.30.70.3580">
    <property type="entry name" value="Antirestriction protein"/>
    <property type="match status" value="1"/>
</dbReference>
<accession>A0ABT5LJ23</accession>
<comment type="caution">
    <text evidence="2">The sequence shown here is derived from an EMBL/GenBank/DDBJ whole genome shotgun (WGS) entry which is preliminary data.</text>
</comment>
<name>A0ABT5LJ23_9GAMM</name>
<gene>
    <name evidence="2" type="ORF">PSI23_10870</name>
</gene>
<evidence type="ECO:0000313" key="3">
    <source>
        <dbReference type="Proteomes" id="UP001217178"/>
    </source>
</evidence>
<evidence type="ECO:0000313" key="2">
    <source>
        <dbReference type="EMBL" id="MDC9589785.1"/>
    </source>
</evidence>
<dbReference type="Proteomes" id="UP001217178">
    <property type="component" value="Unassembled WGS sequence"/>
</dbReference>
<keyword evidence="3" id="KW-1185">Reference proteome</keyword>
<sequence length="143" mass="16732">MRSGIEPITKKKIRDDRMLAFLPHHFGHYFMNAETYLYNWMDRYAEDYNGDSYSYYELSNSSILICPDSGYSLWSENGSSFEDLSPEQVGITATLFLLNHFIFKTYQQEPKMSEQFSQKYEGLMDYGAGLGQEIWVPIRSLID</sequence>
<reference evidence="2 3" key="1">
    <citation type="submission" date="2023-02" db="EMBL/GenBank/DDBJ databases">
        <title>Entomopathogenic bacteria.</title>
        <authorList>
            <person name="Machado R.A."/>
        </authorList>
    </citation>
    <scope>NUCLEOTIDE SEQUENCE [LARGE SCALE GENOMIC DNA]</scope>
    <source>
        <strain evidence="2 3">XENO-10</strain>
    </source>
</reference>
<proteinExistence type="inferred from homology"/>
<dbReference type="InterPro" id="IPR004914">
    <property type="entry name" value="Antirestrict"/>
</dbReference>
<dbReference type="EMBL" id="JAQRFI010000022">
    <property type="protein sequence ID" value="MDC9589785.1"/>
    <property type="molecule type" value="Genomic_DNA"/>
</dbReference>
<dbReference type="InterPro" id="IPR042297">
    <property type="entry name" value="Antirestriction_sf"/>
</dbReference>
<comment type="similarity">
    <text evidence="1">Belongs to the antirestriction protein family.</text>
</comment>
<dbReference type="Pfam" id="PF03230">
    <property type="entry name" value="Antirestrict"/>
    <property type="match status" value="1"/>
</dbReference>
<organism evidence="2 3">
    <name type="scientific">Xenorhabdus yunnanensis</name>
    <dbReference type="NCBI Taxonomy" id="3025878"/>
    <lineage>
        <taxon>Bacteria</taxon>
        <taxon>Pseudomonadati</taxon>
        <taxon>Pseudomonadota</taxon>
        <taxon>Gammaproteobacteria</taxon>
        <taxon>Enterobacterales</taxon>
        <taxon>Morganellaceae</taxon>
        <taxon>Xenorhabdus</taxon>
    </lineage>
</organism>